<keyword evidence="11" id="KW-0472">Membrane</keyword>
<evidence type="ECO:0000256" key="13">
    <source>
        <dbReference type="ARBA" id="ARBA00023315"/>
    </source>
</evidence>
<dbReference type="PROSITE" id="PS00439">
    <property type="entry name" value="ACYLTRANSF_C_1"/>
    <property type="match status" value="1"/>
</dbReference>
<dbReference type="GO" id="GO:0005743">
    <property type="term" value="C:mitochondrial inner membrane"/>
    <property type="evidence" value="ECO:0007669"/>
    <property type="project" value="UniProtKB-SubCell"/>
</dbReference>
<dbReference type="GO" id="GO:0006631">
    <property type="term" value="P:fatty acid metabolic process"/>
    <property type="evidence" value="ECO:0007669"/>
    <property type="project" value="UniProtKB-KW"/>
</dbReference>
<dbReference type="EC" id="2.3.1.7" evidence="16"/>
<evidence type="ECO:0000313" key="22">
    <source>
        <dbReference type="Proteomes" id="UP000070544"/>
    </source>
</evidence>
<keyword evidence="10" id="KW-0496">Mitochondrion</keyword>
<dbReference type="Gene3D" id="3.30.559.10">
    <property type="entry name" value="Chloramphenicol acetyltransferase-like domain"/>
    <property type="match status" value="1"/>
</dbReference>
<dbReference type="InterPro" id="IPR042231">
    <property type="entry name" value="Cho/carn_acyl_trans_2"/>
</dbReference>
<keyword evidence="12" id="KW-0576">Peroxisome</keyword>
<dbReference type="InterPro" id="IPR023213">
    <property type="entry name" value="CAT-like_dom_sf"/>
</dbReference>
<protein>
    <recommendedName>
        <fullName evidence="17">Carnitine O-acetyltransferase, mitochondrial</fullName>
        <ecNumber evidence="16">2.3.1.7</ecNumber>
    </recommendedName>
</protein>
<evidence type="ECO:0000256" key="8">
    <source>
        <dbReference type="ARBA" id="ARBA00022946"/>
    </source>
</evidence>
<evidence type="ECO:0000256" key="5">
    <source>
        <dbReference type="ARBA" id="ARBA00022679"/>
    </source>
</evidence>
<evidence type="ECO:0000256" key="6">
    <source>
        <dbReference type="ARBA" id="ARBA00022792"/>
    </source>
</evidence>
<evidence type="ECO:0000256" key="4">
    <source>
        <dbReference type="ARBA" id="ARBA00022448"/>
    </source>
</evidence>
<dbReference type="STRING" id="1344416.A0A139A1B2"/>
<feature type="region of interest" description="Disordered" evidence="19">
    <location>
        <begin position="1"/>
        <end position="95"/>
    </location>
</feature>
<organism evidence="21 22">
    <name type="scientific">Gonapodya prolifera (strain JEL478)</name>
    <name type="common">Monoblepharis prolifera</name>
    <dbReference type="NCBI Taxonomy" id="1344416"/>
    <lineage>
        <taxon>Eukaryota</taxon>
        <taxon>Fungi</taxon>
        <taxon>Fungi incertae sedis</taxon>
        <taxon>Chytridiomycota</taxon>
        <taxon>Chytridiomycota incertae sedis</taxon>
        <taxon>Monoblepharidomycetes</taxon>
        <taxon>Monoblepharidales</taxon>
        <taxon>Gonapodyaceae</taxon>
        <taxon>Gonapodya</taxon>
    </lineage>
</organism>
<dbReference type="Pfam" id="PF00755">
    <property type="entry name" value="Carn_acyltransf"/>
    <property type="match status" value="1"/>
</dbReference>
<dbReference type="EMBL" id="KQ965836">
    <property type="protein sequence ID" value="KXS10143.1"/>
    <property type="molecule type" value="Genomic_DNA"/>
</dbReference>
<evidence type="ECO:0000256" key="11">
    <source>
        <dbReference type="ARBA" id="ARBA00023136"/>
    </source>
</evidence>
<dbReference type="InterPro" id="IPR000542">
    <property type="entry name" value="Carn_acyl_trans"/>
</dbReference>
<evidence type="ECO:0000256" key="3">
    <source>
        <dbReference type="ARBA" id="ARBA00005232"/>
    </source>
</evidence>
<feature type="region of interest" description="Disordered" evidence="19">
    <location>
        <begin position="808"/>
        <end position="833"/>
    </location>
</feature>
<dbReference type="OrthoDB" id="240216at2759"/>
<evidence type="ECO:0000256" key="10">
    <source>
        <dbReference type="ARBA" id="ARBA00023128"/>
    </source>
</evidence>
<evidence type="ECO:0000256" key="7">
    <source>
        <dbReference type="ARBA" id="ARBA00022832"/>
    </source>
</evidence>
<evidence type="ECO:0000256" key="16">
    <source>
        <dbReference type="ARBA" id="ARBA00066910"/>
    </source>
</evidence>
<keyword evidence="7" id="KW-0276">Fatty acid metabolism</keyword>
<dbReference type="Proteomes" id="UP000070544">
    <property type="component" value="Unassembled WGS sequence"/>
</dbReference>
<sequence>MPLAMTPSATPPPLPINLDRRRSSVRMPGFHPLSSRTPTGTPDYSDGASSITANRRPSTPSGPLKRDGSSATLASVTSRKPDSPLPPMYTTTYKPPEDSTLIKSFPIPAHTPFTSDQTLTARLPTLPVPKLRDTLEKYLATVSPLLLEADFERTREIVEQFLDETRGGVGQTLQQRLEERAKMANELGPDNLLSELRKDDKGIALPTRNNWLIDWWNEYSYLQFREPVVVNVSYFFVFPDDRRRKTQSLRAATIVSAAFEFRNRLYGGKLPPDTMRNVPLCPHQYRYLFNSCRIPAIPSDYVTCSEPDLNTHIAVARRNAFWTFDMMVEDGNGGKRQLTTHEVAHQLTRIMEETDELLSEDPDAFLPIGILTSDDRDNWTANHAVLVSSHPSHGEHLKAIESSVFMICLDDDTPVTNDEVARLMWHGRGDNRWFDKTCQFIVAANGKAGFLGEHSMMDATPTGTLGEFVCETIAKNGLDFKSPPPAVKPVLPEPTLLKFQRSASLDHLISDASVTFHTLTNRHGLATLRYLRYGKDTVKKFKVSPDAYAQMAIQLAYYRMFGNWVAVYETAGMRRYAWGRTETCRSVSTESVEFIKNWDSEDDIFEKARLLITACQSQSSYMASCQSGKGIDRHLLGLRLVLFPGEPVPEVFKDPAYALSKHWTVSTSQIPSEWFTGYGWGEVVPDGFGVAYMVRPDSYWFNVTGLNGGFGFEEFHEANGTPLQPNRVARFRHFLEEALDEMGEVLEQCLAETLAREAREKELASEELRSVIHREPSEYAFSNNSLPPAPLVKPTPVAPSGAVKFTFEPETNVEPNRPKTTTPRPLSRAVTAPPPLEQYFGRDLVQASQEVSAAESFHHHHRPGHRRSIPQIPQAMSAALHHIDTAATPGITNESLGLSLAYPPRHALSEMVLNEDEGVLEGLAYVDFEEDKRDANSAGSGLAEVIKKMFGLSWL</sequence>
<gene>
    <name evidence="21" type="ORF">M427DRAFT_62879</name>
</gene>
<dbReference type="InterPro" id="IPR039551">
    <property type="entry name" value="Cho/carn_acyl_trans"/>
</dbReference>
<proteinExistence type="inferred from homology"/>
<evidence type="ECO:0000256" key="12">
    <source>
        <dbReference type="ARBA" id="ARBA00023140"/>
    </source>
</evidence>
<dbReference type="GO" id="GO:0005777">
    <property type="term" value="C:peroxisome"/>
    <property type="evidence" value="ECO:0007669"/>
    <property type="project" value="UniProtKB-SubCell"/>
</dbReference>
<dbReference type="GO" id="GO:0004092">
    <property type="term" value="F:carnitine O-acetyltransferase activity"/>
    <property type="evidence" value="ECO:0007669"/>
    <property type="project" value="UniProtKB-EC"/>
</dbReference>
<comment type="function">
    <text evidence="15">Carnitine acetylase is specific for short chain fatty acids. Carnitine acetylase seems to affect the flux through the pyruvate dehydrogenase complex. It may be involved as well in the transport of acetyl-CoA into mitochondria.</text>
</comment>
<dbReference type="PANTHER" id="PTHR22589:SF103">
    <property type="entry name" value="CARNITINE O-ACETYL-TRANSFERASE, ISOFORM A-RELATED"/>
    <property type="match status" value="1"/>
</dbReference>
<feature type="compositionally biased region" description="Polar residues" evidence="19">
    <location>
        <begin position="69"/>
        <end position="78"/>
    </location>
</feature>
<evidence type="ECO:0000256" key="2">
    <source>
        <dbReference type="ARBA" id="ARBA00004443"/>
    </source>
</evidence>
<dbReference type="Gene3D" id="3.30.559.70">
    <property type="entry name" value="Choline/Carnitine o-acyltransferase, domain 2"/>
    <property type="match status" value="1"/>
</dbReference>
<evidence type="ECO:0000256" key="1">
    <source>
        <dbReference type="ARBA" id="ARBA00004275"/>
    </source>
</evidence>
<keyword evidence="9" id="KW-0443">Lipid metabolism</keyword>
<keyword evidence="13" id="KW-0012">Acyltransferase</keyword>
<feature type="active site" description="Proton acceptor" evidence="18">
    <location>
        <position position="454"/>
    </location>
</feature>
<keyword evidence="5" id="KW-0808">Transferase</keyword>
<evidence type="ECO:0000259" key="20">
    <source>
        <dbReference type="Pfam" id="PF00755"/>
    </source>
</evidence>
<evidence type="ECO:0000256" key="17">
    <source>
        <dbReference type="ARBA" id="ARBA00073438"/>
    </source>
</evidence>
<feature type="domain" description="Choline/carnitine acyltransferase" evidence="20">
    <location>
        <begin position="126"/>
        <end position="705"/>
    </location>
</feature>
<comment type="catalytic activity">
    <reaction evidence="14">
        <text>(R)-carnitine + acetyl-CoA = O-acetyl-(R)-carnitine + CoA</text>
        <dbReference type="Rhea" id="RHEA:21136"/>
        <dbReference type="ChEBI" id="CHEBI:16347"/>
        <dbReference type="ChEBI" id="CHEBI:57287"/>
        <dbReference type="ChEBI" id="CHEBI:57288"/>
        <dbReference type="ChEBI" id="CHEBI:57589"/>
        <dbReference type="EC" id="2.3.1.7"/>
    </reaction>
</comment>
<reference evidence="21 22" key="1">
    <citation type="journal article" date="2015" name="Genome Biol. Evol.">
        <title>Phylogenomic analyses indicate that early fungi evolved digesting cell walls of algal ancestors of land plants.</title>
        <authorList>
            <person name="Chang Y."/>
            <person name="Wang S."/>
            <person name="Sekimoto S."/>
            <person name="Aerts A.L."/>
            <person name="Choi C."/>
            <person name="Clum A."/>
            <person name="LaButti K.M."/>
            <person name="Lindquist E.A."/>
            <person name="Yee Ngan C."/>
            <person name="Ohm R.A."/>
            <person name="Salamov A.A."/>
            <person name="Grigoriev I.V."/>
            <person name="Spatafora J.W."/>
            <person name="Berbee M.L."/>
        </authorList>
    </citation>
    <scope>NUCLEOTIDE SEQUENCE [LARGE SCALE GENOMIC DNA]</scope>
    <source>
        <strain evidence="21 22">JEL478</strain>
    </source>
</reference>
<evidence type="ECO:0000256" key="15">
    <source>
        <dbReference type="ARBA" id="ARBA00053195"/>
    </source>
</evidence>
<dbReference type="PANTHER" id="PTHR22589">
    <property type="entry name" value="CARNITINE O-ACYLTRANSFERASE"/>
    <property type="match status" value="1"/>
</dbReference>
<evidence type="ECO:0000256" key="14">
    <source>
        <dbReference type="ARBA" id="ARBA00052702"/>
    </source>
</evidence>
<evidence type="ECO:0000256" key="9">
    <source>
        <dbReference type="ARBA" id="ARBA00023098"/>
    </source>
</evidence>
<name>A0A139A1B2_GONPJ</name>
<dbReference type="FunFam" id="3.30.559.70:FF:000007">
    <property type="entry name" value="Carnitine O-acetyltransferase, mitochondrial"/>
    <property type="match status" value="1"/>
</dbReference>
<feature type="compositionally biased region" description="Polar residues" evidence="19">
    <location>
        <begin position="34"/>
        <end position="61"/>
    </location>
</feature>
<keyword evidence="4" id="KW-0813">Transport</keyword>
<evidence type="ECO:0000256" key="18">
    <source>
        <dbReference type="PIRSR" id="PIRSR600542-1"/>
    </source>
</evidence>
<accession>A0A139A1B2</accession>
<dbReference type="SUPFAM" id="SSF52777">
    <property type="entry name" value="CoA-dependent acyltransferases"/>
    <property type="match status" value="2"/>
</dbReference>
<comment type="similarity">
    <text evidence="3">Belongs to the carnitine/choline acetyltransferase family.</text>
</comment>
<keyword evidence="22" id="KW-1185">Reference proteome</keyword>
<dbReference type="AlphaFoldDB" id="A0A139A1B2"/>
<keyword evidence="6" id="KW-0999">Mitochondrion inner membrane</keyword>
<dbReference type="GO" id="GO:0009437">
    <property type="term" value="P:carnitine metabolic process"/>
    <property type="evidence" value="ECO:0007669"/>
    <property type="project" value="TreeGrafter"/>
</dbReference>
<keyword evidence="8" id="KW-0809">Transit peptide</keyword>
<evidence type="ECO:0000256" key="19">
    <source>
        <dbReference type="SAM" id="MobiDB-lite"/>
    </source>
</evidence>
<comment type="subcellular location">
    <subcellularLocation>
        <location evidence="2">Mitochondrion inner membrane</location>
        <topology evidence="2">Peripheral membrane protein</topology>
        <orientation evidence="2">Matrix side</orientation>
    </subcellularLocation>
    <subcellularLocation>
        <location evidence="1">Peroxisome</location>
    </subcellularLocation>
</comment>
<evidence type="ECO:0000313" key="21">
    <source>
        <dbReference type="EMBL" id="KXS10143.1"/>
    </source>
</evidence>